<feature type="transmembrane region" description="Helical" evidence="1">
    <location>
        <begin position="43"/>
        <end position="63"/>
    </location>
</feature>
<evidence type="ECO:0000313" key="2">
    <source>
        <dbReference type="EMBL" id="GGR62512.1"/>
    </source>
</evidence>
<dbReference type="Proteomes" id="UP000634308">
    <property type="component" value="Unassembled WGS sequence"/>
</dbReference>
<comment type="caution">
    <text evidence="2">The sequence shown here is derived from an EMBL/GenBank/DDBJ whole genome shotgun (WGS) entry which is preliminary data.</text>
</comment>
<evidence type="ECO:0000256" key="1">
    <source>
        <dbReference type="SAM" id="Phobius"/>
    </source>
</evidence>
<keyword evidence="3" id="KW-1185">Reference proteome</keyword>
<sequence>MNALTLVGLAVLSVAVLLGGLLLGVVCVRVLHAGRRGPFADHTIPLILLTFSALIVLAGWRSLHAVSGALVGP</sequence>
<dbReference type="RefSeq" id="WP_189065391.1">
    <property type="nucleotide sequence ID" value="NZ_BMQM01000017.1"/>
</dbReference>
<name>A0ABQ2RUD8_9DEIO</name>
<feature type="transmembrane region" description="Helical" evidence="1">
    <location>
        <begin position="6"/>
        <end position="31"/>
    </location>
</feature>
<reference evidence="3" key="1">
    <citation type="journal article" date="2019" name="Int. J. Syst. Evol. Microbiol.">
        <title>The Global Catalogue of Microorganisms (GCM) 10K type strain sequencing project: providing services to taxonomists for standard genome sequencing and annotation.</title>
        <authorList>
            <consortium name="The Broad Institute Genomics Platform"/>
            <consortium name="The Broad Institute Genome Sequencing Center for Infectious Disease"/>
            <person name="Wu L."/>
            <person name="Ma J."/>
        </authorList>
    </citation>
    <scope>NUCLEOTIDE SEQUENCE [LARGE SCALE GENOMIC DNA]</scope>
    <source>
        <strain evidence="3">JCM 31404</strain>
    </source>
</reference>
<keyword evidence="1" id="KW-0472">Membrane</keyword>
<keyword evidence="1" id="KW-1133">Transmembrane helix</keyword>
<accession>A0ABQ2RUD8</accession>
<organism evidence="2 3">
    <name type="scientific">Deinococcus seoulensis</name>
    <dbReference type="NCBI Taxonomy" id="1837379"/>
    <lineage>
        <taxon>Bacteria</taxon>
        <taxon>Thermotogati</taxon>
        <taxon>Deinococcota</taxon>
        <taxon>Deinococci</taxon>
        <taxon>Deinococcales</taxon>
        <taxon>Deinococcaceae</taxon>
        <taxon>Deinococcus</taxon>
    </lineage>
</organism>
<dbReference type="EMBL" id="BMQM01000017">
    <property type="protein sequence ID" value="GGR62512.1"/>
    <property type="molecule type" value="Genomic_DNA"/>
</dbReference>
<gene>
    <name evidence="2" type="ORF">GCM10008959_25650</name>
</gene>
<proteinExistence type="predicted"/>
<evidence type="ECO:0000313" key="3">
    <source>
        <dbReference type="Proteomes" id="UP000634308"/>
    </source>
</evidence>
<keyword evidence="1" id="KW-0812">Transmembrane</keyword>
<protein>
    <submittedName>
        <fullName evidence="2">Uncharacterized protein</fullName>
    </submittedName>
</protein>